<reference evidence="8" key="1">
    <citation type="journal article" date="2019" name="Int. J. Syst. Evol. Microbiol.">
        <title>The Global Catalogue of Microorganisms (GCM) 10K type strain sequencing project: providing services to taxonomists for standard genome sequencing and annotation.</title>
        <authorList>
            <consortium name="The Broad Institute Genomics Platform"/>
            <consortium name="The Broad Institute Genome Sequencing Center for Infectious Disease"/>
            <person name="Wu L."/>
            <person name="Ma J."/>
        </authorList>
    </citation>
    <scope>NUCLEOTIDE SEQUENCE [LARGE SCALE GENOMIC DNA]</scope>
    <source>
        <strain evidence="8">CCM 8391</strain>
    </source>
</reference>
<dbReference type="Proteomes" id="UP001596302">
    <property type="component" value="Unassembled WGS sequence"/>
</dbReference>
<evidence type="ECO:0000256" key="1">
    <source>
        <dbReference type="ARBA" id="ARBA00004533"/>
    </source>
</evidence>
<accession>A0ABW1J124</accession>
<evidence type="ECO:0000256" key="4">
    <source>
        <dbReference type="ARBA" id="ARBA00022679"/>
    </source>
</evidence>
<comment type="subcellular location">
    <subcellularLocation>
        <location evidence="1">Cell inner membrane</location>
    </subcellularLocation>
</comment>
<evidence type="ECO:0000256" key="5">
    <source>
        <dbReference type="ARBA" id="ARBA00023136"/>
    </source>
</evidence>
<name>A0ABW1J124_9PSEU</name>
<dbReference type="PANTHER" id="PTHR30606:SF10">
    <property type="entry name" value="PHOSPHATIDYLINOSITOL MANNOSIDE ACYLTRANSFERASE"/>
    <property type="match status" value="1"/>
</dbReference>
<protein>
    <submittedName>
        <fullName evidence="7">Phosphatidylinositol mannoside acyltransferase</fullName>
    </submittedName>
</protein>
<organism evidence="7 8">
    <name type="scientific">Pseudonocardia hispaniensis</name>
    <dbReference type="NCBI Taxonomy" id="904933"/>
    <lineage>
        <taxon>Bacteria</taxon>
        <taxon>Bacillati</taxon>
        <taxon>Actinomycetota</taxon>
        <taxon>Actinomycetes</taxon>
        <taxon>Pseudonocardiales</taxon>
        <taxon>Pseudonocardiaceae</taxon>
        <taxon>Pseudonocardia</taxon>
    </lineage>
</organism>
<dbReference type="InterPro" id="IPR004960">
    <property type="entry name" value="LipA_acyltrans"/>
</dbReference>
<keyword evidence="2" id="KW-1003">Cell membrane</keyword>
<evidence type="ECO:0000313" key="7">
    <source>
        <dbReference type="EMBL" id="MFC5994040.1"/>
    </source>
</evidence>
<dbReference type="GO" id="GO:0016746">
    <property type="term" value="F:acyltransferase activity"/>
    <property type="evidence" value="ECO:0007669"/>
    <property type="project" value="UniProtKB-KW"/>
</dbReference>
<dbReference type="RefSeq" id="WP_379584082.1">
    <property type="nucleotide sequence ID" value="NZ_JBHSQW010000015.1"/>
</dbReference>
<keyword evidence="6 7" id="KW-0012">Acyltransferase</keyword>
<dbReference type="NCBIfam" id="NF005919">
    <property type="entry name" value="PRK07920.1"/>
    <property type="match status" value="1"/>
</dbReference>
<dbReference type="CDD" id="cd07984">
    <property type="entry name" value="LPLAT_LABLAT-like"/>
    <property type="match status" value="1"/>
</dbReference>
<evidence type="ECO:0000256" key="6">
    <source>
        <dbReference type="ARBA" id="ARBA00023315"/>
    </source>
</evidence>
<dbReference type="EMBL" id="JBHSQW010000015">
    <property type="protein sequence ID" value="MFC5994040.1"/>
    <property type="molecule type" value="Genomic_DNA"/>
</dbReference>
<keyword evidence="3" id="KW-0997">Cell inner membrane</keyword>
<sequence>MGGRIADWAADRGYGAGWRFVRAMPPRIASGAFRVGADITTRRGGRGVRQLRANLARVVPDATAHELDDLVRAGLRSYARYWCEVFRLPSLDPTEIHRRMDPLVTGMEPAWEALDAGRGVVFALPHSGNWDMAGVWFLESLRLRGREPVFTTVVERLRPQQLYRRFVDYRESLGFEVVVAEDGAATYRTLMKRLSAGGAVCLVADRDLSGFGATVSFFGESASFPRGPARLAALTGALLLPAFPQFTPDGWALPLGEPITVPDRATVDKATQAIADAFTGLITRAPADWHMLQPVFTADRVSVVS</sequence>
<evidence type="ECO:0000256" key="3">
    <source>
        <dbReference type="ARBA" id="ARBA00022519"/>
    </source>
</evidence>
<gene>
    <name evidence="7" type="ORF">ACFQE5_07425</name>
</gene>
<evidence type="ECO:0000313" key="8">
    <source>
        <dbReference type="Proteomes" id="UP001596302"/>
    </source>
</evidence>
<evidence type="ECO:0000256" key="2">
    <source>
        <dbReference type="ARBA" id="ARBA00022475"/>
    </source>
</evidence>
<comment type="caution">
    <text evidence="7">The sequence shown here is derived from an EMBL/GenBank/DDBJ whole genome shotgun (WGS) entry which is preliminary data.</text>
</comment>
<dbReference type="Pfam" id="PF03279">
    <property type="entry name" value="Lip_A_acyltrans"/>
    <property type="match status" value="1"/>
</dbReference>
<proteinExistence type="predicted"/>
<keyword evidence="8" id="KW-1185">Reference proteome</keyword>
<dbReference type="PANTHER" id="PTHR30606">
    <property type="entry name" value="LIPID A BIOSYNTHESIS LAUROYL ACYLTRANSFERASE"/>
    <property type="match status" value="1"/>
</dbReference>
<keyword evidence="5" id="KW-0472">Membrane</keyword>
<keyword evidence="4" id="KW-0808">Transferase</keyword>